<dbReference type="InterPro" id="IPR011698">
    <property type="entry name" value="GATase_3"/>
</dbReference>
<keyword evidence="2" id="KW-0436">Ligase</keyword>
<evidence type="ECO:0000313" key="10">
    <source>
        <dbReference type="Proteomes" id="UP000822142"/>
    </source>
</evidence>
<keyword evidence="6" id="KW-0315">Glutamine amidotransferase</keyword>
<dbReference type="Proteomes" id="UP000822142">
    <property type="component" value="Unassembled WGS sequence"/>
</dbReference>
<feature type="domain" description="CobQ/CobB/MinD/ParA nucleotide binding" evidence="7">
    <location>
        <begin position="8"/>
        <end position="190"/>
    </location>
</feature>
<accession>A0ABX2ID21</accession>
<evidence type="ECO:0000259" key="7">
    <source>
        <dbReference type="Pfam" id="PF01656"/>
    </source>
</evidence>
<protein>
    <submittedName>
        <fullName evidence="9">Cobyrinate a,c-diamide synthase</fullName>
    </submittedName>
</protein>
<dbReference type="Pfam" id="PF01656">
    <property type="entry name" value="CbiA"/>
    <property type="match status" value="1"/>
</dbReference>
<gene>
    <name evidence="9" type="ORF">G5A70_10595</name>
</gene>
<keyword evidence="5" id="KW-0460">Magnesium</keyword>
<dbReference type="InterPro" id="IPR004484">
    <property type="entry name" value="CbiA/CobB_synth"/>
</dbReference>
<dbReference type="PANTHER" id="PTHR43873:SF1">
    <property type="entry name" value="COBYRINATE A,C-DIAMIDE SYNTHASE"/>
    <property type="match status" value="1"/>
</dbReference>
<evidence type="ECO:0000256" key="4">
    <source>
        <dbReference type="ARBA" id="ARBA00022840"/>
    </source>
</evidence>
<feature type="domain" description="CobB/CobQ-like glutamine amidotransferase" evidence="8">
    <location>
        <begin position="254"/>
        <end position="402"/>
    </location>
</feature>
<dbReference type="NCBIfam" id="NF002204">
    <property type="entry name" value="PRK01077.1"/>
    <property type="match status" value="1"/>
</dbReference>
<organism evidence="9 10">
    <name type="scientific">Blautia hansenii</name>
    <name type="common">Ruminococcus hansenii</name>
    <dbReference type="NCBI Taxonomy" id="1322"/>
    <lineage>
        <taxon>Bacteria</taxon>
        <taxon>Bacillati</taxon>
        <taxon>Bacillota</taxon>
        <taxon>Clostridia</taxon>
        <taxon>Lachnospirales</taxon>
        <taxon>Lachnospiraceae</taxon>
        <taxon>Blautia</taxon>
    </lineage>
</organism>
<dbReference type="RefSeq" id="WP_173749618.1">
    <property type="nucleotide sequence ID" value="NZ_JAAITA010000013.1"/>
</dbReference>
<name>A0ABX2ID21_BLAHA</name>
<keyword evidence="4" id="KW-0067">ATP-binding</keyword>
<evidence type="ECO:0000256" key="1">
    <source>
        <dbReference type="ARBA" id="ARBA00001946"/>
    </source>
</evidence>
<dbReference type="Gene3D" id="3.40.50.880">
    <property type="match status" value="1"/>
</dbReference>
<comment type="cofactor">
    <cofactor evidence="1">
        <name>Mg(2+)</name>
        <dbReference type="ChEBI" id="CHEBI:18420"/>
    </cofactor>
</comment>
<evidence type="ECO:0000256" key="5">
    <source>
        <dbReference type="ARBA" id="ARBA00022842"/>
    </source>
</evidence>
<reference evidence="9 10" key="1">
    <citation type="journal article" date="2020" name="Cell Host Microbe">
        <title>Functional and Genomic Variation between Human-Derived Isolates of Lachnospiraceae Reveals Inter- and Intra-Species Diversity.</title>
        <authorList>
            <person name="Sorbara M.T."/>
            <person name="Littmann E.R."/>
            <person name="Fontana E."/>
            <person name="Moody T.U."/>
            <person name="Kohout C.E."/>
            <person name="Gjonbalaj M."/>
            <person name="Eaton V."/>
            <person name="Seok R."/>
            <person name="Leiner I.M."/>
            <person name="Pamer E.G."/>
        </authorList>
    </citation>
    <scope>NUCLEOTIDE SEQUENCE [LARGE SCALE GENOMIC DNA]</scope>
    <source>
        <strain evidence="9 10">MSK.15.26</strain>
    </source>
</reference>
<evidence type="ECO:0000256" key="6">
    <source>
        <dbReference type="ARBA" id="ARBA00022962"/>
    </source>
</evidence>
<keyword evidence="10" id="KW-1185">Reference proteome</keyword>
<dbReference type="InterPro" id="IPR029062">
    <property type="entry name" value="Class_I_gatase-like"/>
</dbReference>
<evidence type="ECO:0000256" key="3">
    <source>
        <dbReference type="ARBA" id="ARBA00022741"/>
    </source>
</evidence>
<comment type="caution">
    <text evidence="9">The sequence shown here is derived from an EMBL/GenBank/DDBJ whole genome shotgun (WGS) entry which is preliminary data.</text>
</comment>
<evidence type="ECO:0000256" key="2">
    <source>
        <dbReference type="ARBA" id="ARBA00022598"/>
    </source>
</evidence>
<dbReference type="NCBIfam" id="TIGR00379">
    <property type="entry name" value="cobB"/>
    <property type="match status" value="1"/>
</dbReference>
<dbReference type="PROSITE" id="PS51274">
    <property type="entry name" value="GATASE_COBBQ"/>
    <property type="match status" value="1"/>
</dbReference>
<evidence type="ECO:0000313" key="9">
    <source>
        <dbReference type="EMBL" id="NSJ86607.1"/>
    </source>
</evidence>
<sequence>MKNIPRFLITAGASGSGKTLVTCGILQAFKNRGLSVASFKCGPDYIDPMFHAKVIGTASANLDTFFTEEETTRYLLEENSRGCEISVMEGVMGYYDGVGGTTTKASAYDLAKVTKTPVVLLVNCKGMSVSILPYIEGFVKYQKDSGIEGVLLNQMSPMLYPRVKKLIEDQLSISVYGYIPPVEECDLKSRHLGLVLPDEIGELREKLNRLAAVLEDTVDLDGLLRLGKSAPDLEVKTPDFLIKSNMKQEKSPVRIGVSKDEAFCFLYADNLRILEKMGAKICYFSPLHEEHLPNDLDGLLLCGGYPELFGKKLEENETLRLEIRKKLQQGLPLLAECGGFMYLHDTFEDMEGNFCKGIGHITGKSYRTPRLSRFGYIQVNSKNGKLFGTDTGSCPAHEFHYFDSTNCGTDCYAAKPESSRGWDCLHVTDTMLAGFPHFYYYGNPRLPMAFTDCCRAYRKHKKEGL</sequence>
<dbReference type="SUPFAM" id="SSF52317">
    <property type="entry name" value="Class I glutamine amidotransferase-like"/>
    <property type="match status" value="1"/>
</dbReference>
<dbReference type="Gene3D" id="3.40.50.300">
    <property type="entry name" value="P-loop containing nucleotide triphosphate hydrolases"/>
    <property type="match status" value="2"/>
</dbReference>
<dbReference type="InterPro" id="IPR002586">
    <property type="entry name" value="CobQ/CobB/MinD/ParA_Nub-bd_dom"/>
</dbReference>
<dbReference type="EMBL" id="JAAITA010000013">
    <property type="protein sequence ID" value="NSJ86607.1"/>
    <property type="molecule type" value="Genomic_DNA"/>
</dbReference>
<dbReference type="PANTHER" id="PTHR43873">
    <property type="entry name" value="COBYRINATE A,C-DIAMIDE SYNTHASE"/>
    <property type="match status" value="1"/>
</dbReference>
<keyword evidence="3" id="KW-0547">Nucleotide-binding</keyword>
<evidence type="ECO:0000259" key="8">
    <source>
        <dbReference type="Pfam" id="PF07685"/>
    </source>
</evidence>
<dbReference type="SUPFAM" id="SSF52540">
    <property type="entry name" value="P-loop containing nucleoside triphosphate hydrolases"/>
    <property type="match status" value="1"/>
</dbReference>
<dbReference type="InterPro" id="IPR027417">
    <property type="entry name" value="P-loop_NTPase"/>
</dbReference>
<dbReference type="Pfam" id="PF07685">
    <property type="entry name" value="GATase_3"/>
    <property type="match status" value="1"/>
</dbReference>
<proteinExistence type="predicted"/>